<evidence type="ECO:0000313" key="2">
    <source>
        <dbReference type="EMBL" id="MDC1902348.1"/>
    </source>
</evidence>
<name>A0AAW6H3G6_BACUN</name>
<gene>
    <name evidence="2" type="ORF">POZ10_17185</name>
</gene>
<dbReference type="SUPFAM" id="SSF56988">
    <property type="entry name" value="Anthrax protective antigen"/>
    <property type="match status" value="1"/>
</dbReference>
<dbReference type="InterPro" id="IPR037524">
    <property type="entry name" value="PA14/GLEYA"/>
</dbReference>
<reference evidence="2" key="1">
    <citation type="submission" date="2022-10" db="EMBL/GenBank/DDBJ databases">
        <title>Human gut microbiome strain richness.</title>
        <authorList>
            <person name="Chen-Liaw A."/>
        </authorList>
    </citation>
    <scope>NUCLEOTIDE SEQUENCE</scope>
    <source>
        <strain evidence="2">1001713st1_F9_1001713B170221_170320</strain>
    </source>
</reference>
<sequence length="98" mass="11226">HFAYDFRTLVKIPERGVYRFYTFSDDGSKLYIDGKLIVDNDGGHSGRRAEGKVALEAGYHELHLLYFEDYMGQELEVGYSGRNVLETVLPDTMLFVPD</sequence>
<dbReference type="Gene3D" id="3.90.182.10">
    <property type="entry name" value="Toxin - Anthrax Protective Antigen,domain 1"/>
    <property type="match status" value="1"/>
</dbReference>
<organism evidence="2 3">
    <name type="scientific">Bacteroides uniformis</name>
    <dbReference type="NCBI Taxonomy" id="820"/>
    <lineage>
        <taxon>Bacteria</taxon>
        <taxon>Pseudomonadati</taxon>
        <taxon>Bacteroidota</taxon>
        <taxon>Bacteroidia</taxon>
        <taxon>Bacteroidales</taxon>
        <taxon>Bacteroidaceae</taxon>
        <taxon>Bacteroides</taxon>
    </lineage>
</organism>
<dbReference type="Pfam" id="PF07691">
    <property type="entry name" value="PA14"/>
    <property type="match status" value="1"/>
</dbReference>
<protein>
    <submittedName>
        <fullName evidence="2">PA14 domain-containing protein</fullName>
    </submittedName>
</protein>
<feature type="non-terminal residue" evidence="2">
    <location>
        <position position="1"/>
    </location>
</feature>
<dbReference type="InterPro" id="IPR011658">
    <property type="entry name" value="PA14_dom"/>
</dbReference>
<dbReference type="AlphaFoldDB" id="A0AAW6H3G6"/>
<feature type="domain" description="PA14" evidence="1">
    <location>
        <begin position="1"/>
        <end position="93"/>
    </location>
</feature>
<dbReference type="EMBL" id="JAQNSI010000474">
    <property type="protein sequence ID" value="MDC1902348.1"/>
    <property type="molecule type" value="Genomic_DNA"/>
</dbReference>
<accession>A0AAW6H3G6</accession>
<dbReference type="RefSeq" id="WP_272202060.1">
    <property type="nucleotide sequence ID" value="NZ_JAQNSI010000474.1"/>
</dbReference>
<dbReference type="Proteomes" id="UP001222603">
    <property type="component" value="Unassembled WGS sequence"/>
</dbReference>
<evidence type="ECO:0000259" key="1">
    <source>
        <dbReference type="PROSITE" id="PS51820"/>
    </source>
</evidence>
<evidence type="ECO:0000313" key="3">
    <source>
        <dbReference type="Proteomes" id="UP001222603"/>
    </source>
</evidence>
<proteinExistence type="predicted"/>
<dbReference type="PROSITE" id="PS51820">
    <property type="entry name" value="PA14"/>
    <property type="match status" value="1"/>
</dbReference>
<comment type="caution">
    <text evidence="2">The sequence shown here is derived from an EMBL/GenBank/DDBJ whole genome shotgun (WGS) entry which is preliminary data.</text>
</comment>